<dbReference type="CDD" id="cd04301">
    <property type="entry name" value="NAT_SF"/>
    <property type="match status" value="1"/>
</dbReference>
<feature type="domain" description="N-acetyltransferase" evidence="3">
    <location>
        <begin position="2"/>
        <end position="166"/>
    </location>
</feature>
<dbReference type="Gene3D" id="3.40.630.30">
    <property type="match status" value="1"/>
</dbReference>
<dbReference type="Pfam" id="PF13508">
    <property type="entry name" value="Acetyltransf_7"/>
    <property type="match status" value="1"/>
</dbReference>
<dbReference type="PANTHER" id="PTHR43877:SF1">
    <property type="entry name" value="ACETYLTRANSFERASE"/>
    <property type="match status" value="1"/>
</dbReference>
<accession>A0A3N2R7R0</accession>
<protein>
    <submittedName>
        <fullName evidence="4">N-acetyltransferase</fullName>
    </submittedName>
</protein>
<dbReference type="OrthoDB" id="118465at2"/>
<dbReference type="InterPro" id="IPR016181">
    <property type="entry name" value="Acyl_CoA_acyltransferase"/>
</dbReference>
<dbReference type="InterPro" id="IPR050832">
    <property type="entry name" value="Bact_Acetyltransf"/>
</dbReference>
<keyword evidence="1 4" id="KW-0808">Transferase</keyword>
<dbReference type="RefSeq" id="WP_123640981.1">
    <property type="nucleotide sequence ID" value="NZ_ML119082.1"/>
</dbReference>
<sequence>MLTIRPATRGDLAALDALLARSYPRLLKADYPPSVLVTALPLISRANPALLGTGTYFVAEDATGTLLGAGGWTRGRPAPGQARQRRGNVRHVVTDDRTLRQGIGRAIMERTFDSARAAGATCLHCLSTRTAQPFYAALGFTPLGETEISLAPGIGFPAIAMLKELTPGGAFPGRSRKTMT</sequence>
<evidence type="ECO:0000256" key="2">
    <source>
        <dbReference type="ARBA" id="ARBA00023315"/>
    </source>
</evidence>
<evidence type="ECO:0000259" key="3">
    <source>
        <dbReference type="PROSITE" id="PS51186"/>
    </source>
</evidence>
<evidence type="ECO:0000313" key="5">
    <source>
        <dbReference type="Proteomes" id="UP000268016"/>
    </source>
</evidence>
<evidence type="ECO:0000313" key="4">
    <source>
        <dbReference type="EMBL" id="ROU03448.1"/>
    </source>
</evidence>
<dbReference type="SUPFAM" id="SSF55729">
    <property type="entry name" value="Acyl-CoA N-acyltransferases (Nat)"/>
    <property type="match status" value="1"/>
</dbReference>
<comment type="caution">
    <text evidence="4">The sequence shown here is derived from an EMBL/GenBank/DDBJ whole genome shotgun (WGS) entry which is preliminary data.</text>
</comment>
<dbReference type="GO" id="GO:0016747">
    <property type="term" value="F:acyltransferase activity, transferring groups other than amino-acyl groups"/>
    <property type="evidence" value="ECO:0007669"/>
    <property type="project" value="InterPro"/>
</dbReference>
<keyword evidence="5" id="KW-1185">Reference proteome</keyword>
<dbReference type="Proteomes" id="UP000268016">
    <property type="component" value="Unassembled WGS sequence"/>
</dbReference>
<organism evidence="4 5">
    <name type="scientific">Histidinibacterium lentulum</name>
    <dbReference type="NCBI Taxonomy" id="2480588"/>
    <lineage>
        <taxon>Bacteria</taxon>
        <taxon>Pseudomonadati</taxon>
        <taxon>Pseudomonadota</taxon>
        <taxon>Alphaproteobacteria</taxon>
        <taxon>Rhodobacterales</taxon>
        <taxon>Paracoccaceae</taxon>
        <taxon>Histidinibacterium</taxon>
    </lineage>
</organism>
<dbReference type="EMBL" id="RDRB01000002">
    <property type="protein sequence ID" value="ROU03448.1"/>
    <property type="molecule type" value="Genomic_DNA"/>
</dbReference>
<dbReference type="PROSITE" id="PS51186">
    <property type="entry name" value="GNAT"/>
    <property type="match status" value="1"/>
</dbReference>
<reference evidence="4 5" key="1">
    <citation type="submission" date="2018-10" db="EMBL/GenBank/DDBJ databases">
        <title>Histidinibacterium lentulum gen. nov., sp. nov., a marine bacterium from the culture broth of Picochlorum sp. 122.</title>
        <authorList>
            <person name="Wang G."/>
        </authorList>
    </citation>
    <scope>NUCLEOTIDE SEQUENCE [LARGE SCALE GENOMIC DNA]</scope>
    <source>
        <strain evidence="4 5">B17</strain>
    </source>
</reference>
<dbReference type="InterPro" id="IPR000182">
    <property type="entry name" value="GNAT_dom"/>
</dbReference>
<dbReference type="PANTHER" id="PTHR43877">
    <property type="entry name" value="AMINOALKYLPHOSPHONATE N-ACETYLTRANSFERASE-RELATED-RELATED"/>
    <property type="match status" value="1"/>
</dbReference>
<dbReference type="AlphaFoldDB" id="A0A3N2R7R0"/>
<keyword evidence="2" id="KW-0012">Acyltransferase</keyword>
<gene>
    <name evidence="4" type="ORF">EAT49_03860</name>
</gene>
<evidence type="ECO:0000256" key="1">
    <source>
        <dbReference type="ARBA" id="ARBA00022679"/>
    </source>
</evidence>
<name>A0A3N2R7R0_9RHOB</name>
<proteinExistence type="predicted"/>